<evidence type="ECO:0000256" key="2">
    <source>
        <dbReference type="ARBA" id="ARBA00023002"/>
    </source>
</evidence>
<dbReference type="Pfam" id="PF01408">
    <property type="entry name" value="GFO_IDH_MocA"/>
    <property type="match status" value="1"/>
</dbReference>
<proteinExistence type="inferred from homology"/>
<gene>
    <name evidence="6" type="ORF">BIV57_22010</name>
</gene>
<dbReference type="InterPro" id="IPR000683">
    <property type="entry name" value="Gfo/Idh/MocA-like_OxRdtase_N"/>
</dbReference>
<dbReference type="PANTHER" id="PTHR22604">
    <property type="entry name" value="OXIDOREDUCTASES"/>
    <property type="match status" value="1"/>
</dbReference>
<dbReference type="InterPro" id="IPR036291">
    <property type="entry name" value="NAD(P)-bd_dom_sf"/>
</dbReference>
<feature type="region of interest" description="Disordered" evidence="3">
    <location>
        <begin position="357"/>
        <end position="377"/>
    </location>
</feature>
<dbReference type="Proteomes" id="UP000243342">
    <property type="component" value="Unassembled WGS sequence"/>
</dbReference>
<organism evidence="6 7">
    <name type="scientific">Mangrovactinospora gilvigrisea</name>
    <dbReference type="NCBI Taxonomy" id="1428644"/>
    <lineage>
        <taxon>Bacteria</taxon>
        <taxon>Bacillati</taxon>
        <taxon>Actinomycetota</taxon>
        <taxon>Actinomycetes</taxon>
        <taxon>Kitasatosporales</taxon>
        <taxon>Streptomycetaceae</taxon>
        <taxon>Mangrovactinospora</taxon>
    </lineage>
</organism>
<evidence type="ECO:0000256" key="1">
    <source>
        <dbReference type="ARBA" id="ARBA00010928"/>
    </source>
</evidence>
<dbReference type="SUPFAM" id="SSF55347">
    <property type="entry name" value="Glyceraldehyde-3-phosphate dehydrogenase-like, C-terminal domain"/>
    <property type="match status" value="1"/>
</dbReference>
<dbReference type="Gene3D" id="3.30.360.10">
    <property type="entry name" value="Dihydrodipicolinate Reductase, domain 2"/>
    <property type="match status" value="1"/>
</dbReference>
<dbReference type="OrthoDB" id="179913at2"/>
<evidence type="ECO:0000259" key="5">
    <source>
        <dbReference type="Pfam" id="PF22725"/>
    </source>
</evidence>
<dbReference type="InterPro" id="IPR055170">
    <property type="entry name" value="GFO_IDH_MocA-like_dom"/>
</dbReference>
<comment type="caution">
    <text evidence="6">The sequence shown here is derived from an EMBL/GenBank/DDBJ whole genome shotgun (WGS) entry which is preliminary data.</text>
</comment>
<evidence type="ECO:0008006" key="8">
    <source>
        <dbReference type="Google" id="ProtNLM"/>
    </source>
</evidence>
<reference evidence="6 7" key="1">
    <citation type="submission" date="2016-10" db="EMBL/GenBank/DDBJ databases">
        <title>Genome sequence of Streptomyces gilvigriseus MUSC 26.</title>
        <authorList>
            <person name="Lee L.-H."/>
            <person name="Ser H.-L."/>
        </authorList>
    </citation>
    <scope>NUCLEOTIDE SEQUENCE [LARGE SCALE GENOMIC DNA]</scope>
    <source>
        <strain evidence="6 7">MUSC 26</strain>
    </source>
</reference>
<dbReference type="InterPro" id="IPR050984">
    <property type="entry name" value="Gfo/Idh/MocA_domain"/>
</dbReference>
<evidence type="ECO:0000259" key="4">
    <source>
        <dbReference type="Pfam" id="PF01408"/>
    </source>
</evidence>
<accession>A0A1J7C184</accession>
<evidence type="ECO:0000313" key="7">
    <source>
        <dbReference type="Proteomes" id="UP000243342"/>
    </source>
</evidence>
<dbReference type="SUPFAM" id="SSF51735">
    <property type="entry name" value="NAD(P)-binding Rossmann-fold domains"/>
    <property type="match status" value="1"/>
</dbReference>
<name>A0A1J7C184_9ACTN</name>
<evidence type="ECO:0000313" key="6">
    <source>
        <dbReference type="EMBL" id="OIV35328.1"/>
    </source>
</evidence>
<keyword evidence="2" id="KW-0560">Oxidoreductase</keyword>
<dbReference type="AlphaFoldDB" id="A0A1J7C184"/>
<feature type="domain" description="Gfo/Idh/MocA-like oxidoreductase N-terminal" evidence="4">
    <location>
        <begin position="5"/>
        <end position="123"/>
    </location>
</feature>
<feature type="compositionally biased region" description="Polar residues" evidence="3">
    <location>
        <begin position="365"/>
        <end position="377"/>
    </location>
</feature>
<dbReference type="STRING" id="1428644.BIV57_22010"/>
<comment type="similarity">
    <text evidence="1">Belongs to the Gfo/Idh/MocA family.</text>
</comment>
<feature type="domain" description="GFO/IDH/MocA-like oxidoreductase" evidence="5">
    <location>
        <begin position="155"/>
        <end position="273"/>
    </location>
</feature>
<dbReference type="EMBL" id="MLCF01000162">
    <property type="protein sequence ID" value="OIV35328.1"/>
    <property type="molecule type" value="Genomic_DNA"/>
</dbReference>
<dbReference type="GO" id="GO:0016491">
    <property type="term" value="F:oxidoreductase activity"/>
    <property type="evidence" value="ECO:0007669"/>
    <property type="project" value="UniProtKB-KW"/>
</dbReference>
<dbReference type="RefSeq" id="WP_071658685.1">
    <property type="nucleotide sequence ID" value="NZ_MLCF01000162.1"/>
</dbReference>
<sequence length="377" mass="41023">MDVLRIGTLGAARIAPKALVRPAREVDGVEVVAVAARDRGRAEEFAARQGVPRVHGSYRELVEDPEIDAVYNPLPNALHLPWTLAALAAGKHVLCEKPLTNNEAEARTASAAARERGLVLMEAFHYRHHPVMKRLVRLVHGLPGEGERLPFPGARGAIGAIQRIEARMCFPMLARGDIRYDYELGGGALMDAGCYAVHAARALGLGPELGDPAAEPEVVRARAKRLRRDPRVDRAMDAELRFPSGVRARVVASLWSGRALDIGLRVIGERGEVSVFNYLAPQAGHRIRVRAEDRSWTEHLPGEGTYTLQLRAFLAAVRDGGPNPTPAEDAIRTMRVVDAVYRGAGMPVRGEPVEAPLSRAAGSPRNPTQWGLVTQLR</sequence>
<dbReference type="Gene3D" id="3.40.50.720">
    <property type="entry name" value="NAD(P)-binding Rossmann-like Domain"/>
    <property type="match status" value="1"/>
</dbReference>
<dbReference type="GO" id="GO:0000166">
    <property type="term" value="F:nucleotide binding"/>
    <property type="evidence" value="ECO:0007669"/>
    <property type="project" value="InterPro"/>
</dbReference>
<keyword evidence="7" id="KW-1185">Reference proteome</keyword>
<dbReference type="PANTHER" id="PTHR22604:SF105">
    <property type="entry name" value="TRANS-1,2-DIHYDROBENZENE-1,2-DIOL DEHYDROGENASE"/>
    <property type="match status" value="1"/>
</dbReference>
<evidence type="ECO:0000256" key="3">
    <source>
        <dbReference type="SAM" id="MobiDB-lite"/>
    </source>
</evidence>
<protein>
    <recommendedName>
        <fullName evidence="8">Oxidoreductase</fullName>
    </recommendedName>
</protein>
<dbReference type="Pfam" id="PF22725">
    <property type="entry name" value="GFO_IDH_MocA_C3"/>
    <property type="match status" value="1"/>
</dbReference>